<dbReference type="Proteomes" id="UP001230220">
    <property type="component" value="Unassembled WGS sequence"/>
</dbReference>
<evidence type="ECO:0000256" key="1">
    <source>
        <dbReference type="SAM" id="Phobius"/>
    </source>
</evidence>
<feature type="domain" description="N-acetyltransferase" evidence="2">
    <location>
        <begin position="174"/>
        <end position="296"/>
    </location>
</feature>
<name>A0ABU0E8A6_9FIRM</name>
<feature type="transmembrane region" description="Helical" evidence="1">
    <location>
        <begin position="7"/>
        <end position="24"/>
    </location>
</feature>
<accession>A0ABU0E8A6</accession>
<evidence type="ECO:0000313" key="3">
    <source>
        <dbReference type="EMBL" id="MDQ0363136.1"/>
    </source>
</evidence>
<keyword evidence="1" id="KW-1133">Transmembrane helix</keyword>
<dbReference type="InterPro" id="IPR000182">
    <property type="entry name" value="GNAT_dom"/>
</dbReference>
<protein>
    <submittedName>
        <fullName evidence="3">GNAT superfamily N-acetyltransferase</fullName>
    </submittedName>
</protein>
<comment type="caution">
    <text evidence="3">The sequence shown here is derived from an EMBL/GenBank/DDBJ whole genome shotgun (WGS) entry which is preliminary data.</text>
</comment>
<dbReference type="InterPro" id="IPR016181">
    <property type="entry name" value="Acyl_CoA_acyltransferase"/>
</dbReference>
<keyword evidence="1" id="KW-0472">Membrane</keyword>
<proteinExistence type="predicted"/>
<dbReference type="RefSeq" id="WP_307411766.1">
    <property type="nucleotide sequence ID" value="NZ_JAUSUR010000009.1"/>
</dbReference>
<reference evidence="3 4" key="1">
    <citation type="submission" date="2023-07" db="EMBL/GenBank/DDBJ databases">
        <title>Genomic Encyclopedia of Type Strains, Phase IV (KMG-IV): sequencing the most valuable type-strain genomes for metagenomic binning, comparative biology and taxonomic classification.</title>
        <authorList>
            <person name="Goeker M."/>
        </authorList>
    </citation>
    <scope>NUCLEOTIDE SEQUENCE [LARGE SCALE GENOMIC DNA]</scope>
    <source>
        <strain evidence="3 4">DSM 16784</strain>
    </source>
</reference>
<evidence type="ECO:0000259" key="2">
    <source>
        <dbReference type="PROSITE" id="PS51186"/>
    </source>
</evidence>
<keyword evidence="4" id="KW-1185">Reference proteome</keyword>
<dbReference type="Pfam" id="PF13673">
    <property type="entry name" value="Acetyltransf_10"/>
    <property type="match status" value="1"/>
</dbReference>
<organism evidence="3 4">
    <name type="scientific">Breznakia pachnodae</name>
    <dbReference type="NCBI Taxonomy" id="265178"/>
    <lineage>
        <taxon>Bacteria</taxon>
        <taxon>Bacillati</taxon>
        <taxon>Bacillota</taxon>
        <taxon>Erysipelotrichia</taxon>
        <taxon>Erysipelotrichales</taxon>
        <taxon>Erysipelotrichaceae</taxon>
        <taxon>Breznakia</taxon>
    </lineage>
</organism>
<keyword evidence="1" id="KW-0812">Transmembrane</keyword>
<sequence>MNNKRLQPSIILGLVAIALIIKGFTSGEMAMVAIGILLIILSVSRTMLIKKFSSEEYDDVDAPDMITRYLLEDPVLYVEMLEVYKSGNGEVLYAENDGILLYDNLSFNYLASAKTLAGARDIVRLLPQNYGVFVAHDEIFQELIGIDFVFKNSLLSYNHVYQSKQHVPLENTEVEIRLLDDSYLEVIKQQYTIERLSTDTYILGRIKDGMLGAFVDDKLAGFIGIHDSGPIGLLEVFDEYRGQKIAQTLQAAIMNRLIDQGKTIFLQVNDTNEVSLHIQKKLHMTCAKNPCGWYFS</sequence>
<dbReference type="Gene3D" id="3.40.630.30">
    <property type="match status" value="1"/>
</dbReference>
<evidence type="ECO:0000313" key="4">
    <source>
        <dbReference type="Proteomes" id="UP001230220"/>
    </source>
</evidence>
<gene>
    <name evidence="3" type="ORF">J2S15_003897</name>
</gene>
<dbReference type="EMBL" id="JAUSUR010000009">
    <property type="protein sequence ID" value="MDQ0363136.1"/>
    <property type="molecule type" value="Genomic_DNA"/>
</dbReference>
<dbReference type="PROSITE" id="PS51186">
    <property type="entry name" value="GNAT"/>
    <property type="match status" value="1"/>
</dbReference>
<dbReference type="SUPFAM" id="SSF55729">
    <property type="entry name" value="Acyl-CoA N-acyltransferases (Nat)"/>
    <property type="match status" value="1"/>
</dbReference>